<dbReference type="Gene3D" id="3.40.50.10330">
    <property type="entry name" value="Probable inorganic polyphosphate/atp-NAD kinase, domain 1"/>
    <property type="match status" value="1"/>
</dbReference>
<dbReference type="Gene3D" id="2.60.200.40">
    <property type="match status" value="1"/>
</dbReference>
<sequence>MDISRSPIHVLLNDCAGSYESGATREIIERELRDAGREYRIIGLHPGPELSREIPEAVTQAEAAGAVVVAAGGDGTLNAVAQAVFGRNMPFGILPQGTFNYFAREHGISQELPVALKQLLTGKVRPVQVGLVNGRVFLVNASIGLYPFLLEDREAFKANLGRNRVVALLAALYTLLLKQKFVRLTLIDSEIRKCVRTPMLFVGNNLLQLKQFGLFDSEVAAAEPHDPALFGVTVHPKNPLHLIWMAIQGLRGDTEGIGKNILCFPFSSMTVSRNASWPQRSIKVATDGETCLMHLPLRFEVRPKGLFLVKPA</sequence>
<dbReference type="OrthoDB" id="142078at2"/>
<reference evidence="3" key="1">
    <citation type="submission" date="2016-02" db="EMBL/GenBank/DDBJ databases">
        <authorList>
            <person name="Holder M.E."/>
            <person name="Ajami N.J."/>
            <person name="Petrosino J.F."/>
        </authorList>
    </citation>
    <scope>NUCLEOTIDE SEQUENCE [LARGE SCALE GENOMIC DNA]</scope>
    <source>
        <strain evidence="3">DSM 12838</strain>
    </source>
</reference>
<dbReference type="PANTHER" id="PTHR12358:SF54">
    <property type="entry name" value="SPHINGOSINE KINASE RELATED PROTEIN"/>
    <property type="match status" value="1"/>
</dbReference>
<dbReference type="InterPro" id="IPR017438">
    <property type="entry name" value="ATP-NAD_kinase_N"/>
</dbReference>
<dbReference type="InterPro" id="IPR050187">
    <property type="entry name" value="Lipid_Phosphate_FormReg"/>
</dbReference>
<name>A0A109W6I7_9BACT</name>
<dbReference type="SUPFAM" id="SSF111331">
    <property type="entry name" value="NAD kinase/diacylglycerol kinase-like"/>
    <property type="match status" value="1"/>
</dbReference>
<gene>
    <name evidence="2" type="ORF">AXF15_12280</name>
</gene>
<keyword evidence="3" id="KW-1185">Reference proteome</keyword>
<dbReference type="InterPro" id="IPR001206">
    <property type="entry name" value="Diacylglycerol_kinase_cat_dom"/>
</dbReference>
<accession>A0A109W6I7</accession>
<dbReference type="Proteomes" id="UP000063964">
    <property type="component" value="Chromosome"/>
</dbReference>
<dbReference type="GO" id="GO:0016301">
    <property type="term" value="F:kinase activity"/>
    <property type="evidence" value="ECO:0007669"/>
    <property type="project" value="InterPro"/>
</dbReference>
<evidence type="ECO:0000259" key="1">
    <source>
        <dbReference type="PROSITE" id="PS50146"/>
    </source>
</evidence>
<dbReference type="InterPro" id="IPR016064">
    <property type="entry name" value="NAD/diacylglycerol_kinase_sf"/>
</dbReference>
<dbReference type="RefSeq" id="WP_066608043.1">
    <property type="nucleotide sequence ID" value="NZ_CP014230.1"/>
</dbReference>
<dbReference type="KEGG" id="doa:AXF15_12280"/>
<dbReference type="Pfam" id="PF00781">
    <property type="entry name" value="DAGK_cat"/>
    <property type="match status" value="1"/>
</dbReference>
<dbReference type="PROSITE" id="PS50146">
    <property type="entry name" value="DAGK"/>
    <property type="match status" value="1"/>
</dbReference>
<dbReference type="AlphaFoldDB" id="A0A109W6I7"/>
<evidence type="ECO:0000313" key="3">
    <source>
        <dbReference type="Proteomes" id="UP000063964"/>
    </source>
</evidence>
<dbReference type="EMBL" id="CP014230">
    <property type="protein sequence ID" value="AMD93801.1"/>
    <property type="molecule type" value="Genomic_DNA"/>
</dbReference>
<feature type="domain" description="DAGKc" evidence="1">
    <location>
        <begin position="3"/>
        <end position="136"/>
    </location>
</feature>
<dbReference type="STRING" id="888061.AXF15_12280"/>
<proteinExistence type="predicted"/>
<evidence type="ECO:0000313" key="2">
    <source>
        <dbReference type="EMBL" id="AMD93801.1"/>
    </source>
</evidence>
<organism evidence="2 3">
    <name type="scientific">Desulfomicrobium orale DSM 12838</name>
    <dbReference type="NCBI Taxonomy" id="888061"/>
    <lineage>
        <taxon>Bacteria</taxon>
        <taxon>Pseudomonadati</taxon>
        <taxon>Thermodesulfobacteriota</taxon>
        <taxon>Desulfovibrionia</taxon>
        <taxon>Desulfovibrionales</taxon>
        <taxon>Desulfomicrobiaceae</taxon>
        <taxon>Desulfomicrobium</taxon>
    </lineage>
</organism>
<dbReference type="PANTHER" id="PTHR12358">
    <property type="entry name" value="SPHINGOSINE KINASE"/>
    <property type="match status" value="1"/>
</dbReference>
<protein>
    <recommendedName>
        <fullName evidence="1">DAGKc domain-containing protein</fullName>
    </recommendedName>
</protein>